<dbReference type="PROSITE" id="PS51682">
    <property type="entry name" value="SAM_OMT_I"/>
    <property type="match status" value="1"/>
</dbReference>
<evidence type="ECO:0000313" key="5">
    <source>
        <dbReference type="Proteomes" id="UP000585363"/>
    </source>
</evidence>
<gene>
    <name evidence="4" type="ORF">GW590_06685</name>
</gene>
<evidence type="ECO:0000256" key="2">
    <source>
        <dbReference type="ARBA" id="ARBA00022679"/>
    </source>
</evidence>
<evidence type="ECO:0000313" key="4">
    <source>
        <dbReference type="EMBL" id="NMP26554.1"/>
    </source>
</evidence>
<dbReference type="Proteomes" id="UP000585363">
    <property type="component" value="Unassembled WGS sequence"/>
</dbReference>
<dbReference type="PANTHER" id="PTHR10509">
    <property type="entry name" value="O-METHYLTRANSFERASE-RELATED"/>
    <property type="match status" value="1"/>
</dbReference>
<dbReference type="GO" id="GO:0032259">
    <property type="term" value="P:methylation"/>
    <property type="evidence" value="ECO:0007669"/>
    <property type="project" value="UniProtKB-KW"/>
</dbReference>
<dbReference type="GO" id="GO:0008757">
    <property type="term" value="F:S-adenosylmethionine-dependent methyltransferase activity"/>
    <property type="evidence" value="ECO:0007669"/>
    <property type="project" value="TreeGrafter"/>
</dbReference>
<sequence>MRIPDYPNPDIHQWAAVDDYFGRLLAPQDTAFEQILQCNKKAQLPVHDVSAVQGKFLALLVQLTKASRVLEIGTLGGYSTAWMAKALPAEGIITTLEINPDHAKVARENWRNAQLDKQIDLHIGSALDILPTLNGPFDLVFIDADKPNNPRYLEWAIKLSRPGTLIIGDNVVRGGGVIDSDSSDLSVKGVREFMSLMAADPRLESTALQTVGEKGWDGFSISIVKNQ</sequence>
<organism evidence="4 5">
    <name type="scientific">Rouxiella aceris</name>
    <dbReference type="NCBI Taxonomy" id="2703884"/>
    <lineage>
        <taxon>Bacteria</taxon>
        <taxon>Pseudomonadati</taxon>
        <taxon>Pseudomonadota</taxon>
        <taxon>Gammaproteobacteria</taxon>
        <taxon>Enterobacterales</taxon>
        <taxon>Yersiniaceae</taxon>
        <taxon>Rouxiella</taxon>
    </lineage>
</organism>
<dbReference type="CDD" id="cd02440">
    <property type="entry name" value="AdoMet_MTases"/>
    <property type="match status" value="1"/>
</dbReference>
<dbReference type="InterPro" id="IPR029063">
    <property type="entry name" value="SAM-dependent_MTases_sf"/>
</dbReference>
<dbReference type="PANTHER" id="PTHR10509:SF14">
    <property type="entry name" value="CAFFEOYL-COA O-METHYLTRANSFERASE 3-RELATED"/>
    <property type="match status" value="1"/>
</dbReference>
<dbReference type="GO" id="GO:0008171">
    <property type="term" value="F:O-methyltransferase activity"/>
    <property type="evidence" value="ECO:0007669"/>
    <property type="project" value="InterPro"/>
</dbReference>
<dbReference type="InterPro" id="IPR002935">
    <property type="entry name" value="SAM_O-MeTrfase"/>
</dbReference>
<keyword evidence="1 4" id="KW-0489">Methyltransferase</keyword>
<evidence type="ECO:0000256" key="1">
    <source>
        <dbReference type="ARBA" id="ARBA00022603"/>
    </source>
</evidence>
<keyword evidence="5" id="KW-1185">Reference proteome</keyword>
<name>A0A848MJX5_9GAMM</name>
<dbReference type="AlphaFoldDB" id="A0A848MJX5"/>
<dbReference type="EMBL" id="JAADJU010000003">
    <property type="protein sequence ID" value="NMP26554.1"/>
    <property type="molecule type" value="Genomic_DNA"/>
</dbReference>
<proteinExistence type="predicted"/>
<dbReference type="Gene3D" id="3.40.50.150">
    <property type="entry name" value="Vaccinia Virus protein VP39"/>
    <property type="match status" value="1"/>
</dbReference>
<keyword evidence="2 4" id="KW-0808">Transferase</keyword>
<dbReference type="InterPro" id="IPR050362">
    <property type="entry name" value="Cation-dep_OMT"/>
</dbReference>
<evidence type="ECO:0000256" key="3">
    <source>
        <dbReference type="ARBA" id="ARBA00022691"/>
    </source>
</evidence>
<keyword evidence="3" id="KW-0949">S-adenosyl-L-methionine</keyword>
<dbReference type="Pfam" id="PF01596">
    <property type="entry name" value="Methyltransf_3"/>
    <property type="match status" value="1"/>
</dbReference>
<protein>
    <submittedName>
        <fullName evidence="4">O-methyltransferase</fullName>
    </submittedName>
</protein>
<dbReference type="RefSeq" id="WP_169402255.1">
    <property type="nucleotide sequence ID" value="NZ_JAADJU010000003.1"/>
</dbReference>
<accession>A0A848MJX5</accession>
<dbReference type="SUPFAM" id="SSF53335">
    <property type="entry name" value="S-adenosyl-L-methionine-dependent methyltransferases"/>
    <property type="match status" value="1"/>
</dbReference>
<reference evidence="4 5" key="1">
    <citation type="submission" date="2020-01" db="EMBL/GenBank/DDBJ databases">
        <authorList>
            <person name="Lee S.D."/>
        </authorList>
    </citation>
    <scope>NUCLEOTIDE SEQUENCE [LARGE SCALE GENOMIC DNA]</scope>
    <source>
        <strain evidence="4 5">SAP-1</strain>
    </source>
</reference>
<reference evidence="4 5" key="2">
    <citation type="submission" date="2020-06" db="EMBL/GenBank/DDBJ databases">
        <title>Polyphasic characterization of a Rahnella strain isolated from tree sap.</title>
        <authorList>
            <person name="Kim I.S."/>
        </authorList>
    </citation>
    <scope>NUCLEOTIDE SEQUENCE [LARGE SCALE GENOMIC DNA]</scope>
    <source>
        <strain evidence="4 5">SAP-1</strain>
    </source>
</reference>
<comment type="caution">
    <text evidence="4">The sequence shown here is derived from an EMBL/GenBank/DDBJ whole genome shotgun (WGS) entry which is preliminary data.</text>
</comment>